<dbReference type="EMBL" id="RNGN01000077">
    <property type="protein sequence ID" value="MFX64817.1"/>
    <property type="molecule type" value="Genomic_DNA"/>
</dbReference>
<proteinExistence type="predicted"/>
<dbReference type="Proteomes" id="UP000885417">
    <property type="component" value="Unassembled WGS sequence"/>
</dbReference>
<sequence>MADIPQAGSPCATCVDGVAIPFDIKPDNDPHPADERLSLDSTSVTSDWLFNNPWITEVRREQNIRDSFLLRVLEQFGQTYGAEKQAEMYAFLSTEDYQFVCLDDELLINSVETVVPGSLILQDLNCRVVNISTSLNGGKDIVEYQLNDNFLFADHNIYYATFTRACGEMNDPSPLILDWSVFGHFDIAAATQALKQRYEVAQKSSQFWTRFWGGVEAALSAMMVIPVVGTFSAAARGTIAAVRGIKYVFCVIDTALTVNMLIDGSSKLINGKGLDLGEALFKRIGELADPKDGAERGAQVFMTINLLMLAPLAGQAGKWALLRFPGTSRTMATYELSKGIEESAVRYASQGEAVALCVNFARIPKGLEALTSTISRIVTRIMPSLDTRNWFHWIEFTGGAAHVNLRAPSQQRHLALLIHNNGGSIRVAGRISKMVGNVGEEIMARSLMSRYRVLPENILGYSRGQLGLVNKSGQGLDILVRVPPPPSLTLRTPATEVARNGIEGAHGTSATTTVAFQPDTLLVIEVKTTLGGQKTPGLSKATQQGGGMGDLRRIQRLINTRAKGWDSGKLQSFDPEFNQKLQTINSALHQGKIEFAHAQVFLRNDGTVNTTVGNGTGIQWNDW</sequence>
<reference evidence="1" key="1">
    <citation type="submission" date="2018-10" db="EMBL/GenBank/DDBJ databases">
        <authorList>
            <consortium name="PulseNet: The National Subtyping Network for Foodborne Disease Surveillance"/>
            <person name="Tarr C.L."/>
            <person name="Trees E."/>
            <person name="Katz L.S."/>
            <person name="Carleton-Romer H.A."/>
            <person name="Stroika S."/>
            <person name="Kucerova Z."/>
            <person name="Roache K.F."/>
            <person name="Sabol A.L."/>
            <person name="Besser J."/>
            <person name="Gerner-Smidt P."/>
        </authorList>
    </citation>
    <scope>NUCLEOTIDE SEQUENCE [LARGE SCALE GENOMIC DNA]</scope>
    <source>
        <strain evidence="1">PNUSAS059279</strain>
    </source>
</reference>
<protein>
    <submittedName>
        <fullName evidence="1">Uncharacterized protein</fullName>
    </submittedName>
</protein>
<evidence type="ECO:0000313" key="1">
    <source>
        <dbReference type="EMBL" id="MFX64817.1"/>
    </source>
</evidence>
<organism evidence="1">
    <name type="scientific">Salmonella enterica</name>
    <name type="common">Salmonella choleraesuis</name>
    <dbReference type="NCBI Taxonomy" id="28901"/>
    <lineage>
        <taxon>Bacteria</taxon>
        <taxon>Pseudomonadati</taxon>
        <taxon>Pseudomonadota</taxon>
        <taxon>Gammaproteobacteria</taxon>
        <taxon>Enterobacterales</taxon>
        <taxon>Enterobacteriaceae</taxon>
        <taxon>Salmonella</taxon>
    </lineage>
</organism>
<dbReference type="AlphaFoldDB" id="A0A3J8T6M8"/>
<gene>
    <name evidence="1" type="ORF">ED173_18225</name>
</gene>
<name>A0A3J8T6M8_SALER</name>
<accession>A0A3J8T6M8</accession>
<comment type="caution">
    <text evidence="1">The sequence shown here is derived from an EMBL/GenBank/DDBJ whole genome shotgun (WGS) entry which is preliminary data.</text>
</comment>